<evidence type="ECO:0000313" key="3">
    <source>
        <dbReference type="EMBL" id="KAH9291329.1"/>
    </source>
</evidence>
<dbReference type="Pfam" id="PF20168">
    <property type="entry name" value="PDS5"/>
    <property type="match status" value="1"/>
</dbReference>
<protein>
    <submittedName>
        <fullName evidence="3">Uncharacterized protein</fullName>
    </submittedName>
</protein>
<comment type="caution">
    <text evidence="3">The sequence shown here is derived from an EMBL/GenBank/DDBJ whole genome shotgun (WGS) entry which is preliminary data.</text>
</comment>
<dbReference type="AlphaFoldDB" id="A0AA38C5C6"/>
<evidence type="ECO:0000313" key="4">
    <source>
        <dbReference type="Proteomes" id="UP000824469"/>
    </source>
</evidence>
<dbReference type="InterPro" id="IPR039776">
    <property type="entry name" value="Pds5"/>
</dbReference>
<name>A0AA38C5C6_TAXCH</name>
<reference evidence="3 4" key="1">
    <citation type="journal article" date="2021" name="Nat. Plants">
        <title>The Taxus genome provides insights into paclitaxel biosynthesis.</title>
        <authorList>
            <person name="Xiong X."/>
            <person name="Gou J."/>
            <person name="Liao Q."/>
            <person name="Li Y."/>
            <person name="Zhou Q."/>
            <person name="Bi G."/>
            <person name="Li C."/>
            <person name="Du R."/>
            <person name="Wang X."/>
            <person name="Sun T."/>
            <person name="Guo L."/>
            <person name="Liang H."/>
            <person name="Lu P."/>
            <person name="Wu Y."/>
            <person name="Zhang Z."/>
            <person name="Ro D.K."/>
            <person name="Shang Y."/>
            <person name="Huang S."/>
            <person name="Yan J."/>
        </authorList>
    </citation>
    <scope>NUCLEOTIDE SEQUENCE [LARGE SCALE GENOMIC DNA]</scope>
    <source>
        <strain evidence="3">Ta-2019</strain>
    </source>
</reference>
<comment type="subcellular location">
    <subcellularLocation>
        <location evidence="1">Nucleus</location>
    </subcellularLocation>
</comment>
<dbReference type="PANTHER" id="PTHR12663:SF0">
    <property type="entry name" value="PRECOCIOUS DISSOCIATION OF SISTERS 5, ISOFORM A"/>
    <property type="match status" value="1"/>
</dbReference>
<proteinExistence type="predicted"/>
<organism evidence="3 4">
    <name type="scientific">Taxus chinensis</name>
    <name type="common">Chinese yew</name>
    <name type="synonym">Taxus wallichiana var. chinensis</name>
    <dbReference type="NCBI Taxonomy" id="29808"/>
    <lineage>
        <taxon>Eukaryota</taxon>
        <taxon>Viridiplantae</taxon>
        <taxon>Streptophyta</taxon>
        <taxon>Embryophyta</taxon>
        <taxon>Tracheophyta</taxon>
        <taxon>Spermatophyta</taxon>
        <taxon>Pinopsida</taxon>
        <taxon>Pinidae</taxon>
        <taxon>Conifers II</taxon>
        <taxon>Cupressales</taxon>
        <taxon>Taxaceae</taxon>
        <taxon>Taxus</taxon>
    </lineage>
</organism>
<dbReference type="Proteomes" id="UP000824469">
    <property type="component" value="Unassembled WGS sequence"/>
</dbReference>
<evidence type="ECO:0000256" key="2">
    <source>
        <dbReference type="ARBA" id="ARBA00023242"/>
    </source>
</evidence>
<dbReference type="GO" id="GO:0000785">
    <property type="term" value="C:chromatin"/>
    <property type="evidence" value="ECO:0007669"/>
    <property type="project" value="TreeGrafter"/>
</dbReference>
<keyword evidence="2" id="KW-0539">Nucleus</keyword>
<dbReference type="GO" id="GO:0005634">
    <property type="term" value="C:nucleus"/>
    <property type="evidence" value="ECO:0007669"/>
    <property type="project" value="UniProtKB-SubCell"/>
</dbReference>
<dbReference type="EMBL" id="JAHRHJ020003686">
    <property type="protein sequence ID" value="KAH9291329.1"/>
    <property type="molecule type" value="Genomic_DNA"/>
</dbReference>
<accession>A0AA38C5C6</accession>
<gene>
    <name evidence="3" type="ORF">KI387_043481</name>
</gene>
<evidence type="ECO:0000256" key="1">
    <source>
        <dbReference type="ARBA" id="ARBA00004123"/>
    </source>
</evidence>
<sequence>MVGQSDYGSMFSAMDSLVTHLARSKLLRHDEVDVRLMVITCISEVTRITSPNFSYSDTTVEEVFELMIGSFHPYFGKSVKILENMAK</sequence>
<dbReference type="GO" id="GO:0007064">
    <property type="term" value="P:mitotic sister chromatid cohesion"/>
    <property type="evidence" value="ECO:0007669"/>
    <property type="project" value="InterPro"/>
</dbReference>
<dbReference type="PANTHER" id="PTHR12663">
    <property type="entry name" value="ANDROGEN INDUCED INHIBITOR OF PROLIFERATION AS3 / PDS5-RELATED"/>
    <property type="match status" value="1"/>
</dbReference>
<dbReference type="GO" id="GO:0006281">
    <property type="term" value="P:DNA repair"/>
    <property type="evidence" value="ECO:0007669"/>
    <property type="project" value="TreeGrafter"/>
</dbReference>
<keyword evidence="4" id="KW-1185">Reference proteome</keyword>
<feature type="non-terminal residue" evidence="3">
    <location>
        <position position="87"/>
    </location>
</feature>